<keyword evidence="2" id="KW-1277">Toxin-antitoxin system</keyword>
<evidence type="ECO:0000256" key="3">
    <source>
        <dbReference type="ARBA" id="ARBA00022722"/>
    </source>
</evidence>
<evidence type="ECO:0000256" key="5">
    <source>
        <dbReference type="ARBA" id="ARBA00022801"/>
    </source>
</evidence>
<dbReference type="PANTHER" id="PTHR38039:SF1">
    <property type="entry name" value="TOXIN YOEB"/>
    <property type="match status" value="1"/>
</dbReference>
<evidence type="ECO:0000256" key="6">
    <source>
        <dbReference type="ARBA" id="ARBA00030388"/>
    </source>
</evidence>
<dbReference type="GO" id="GO:0004519">
    <property type="term" value="F:endonuclease activity"/>
    <property type="evidence" value="ECO:0007669"/>
    <property type="project" value="UniProtKB-KW"/>
</dbReference>
<dbReference type="EMBL" id="CAACVI010000003">
    <property type="protein sequence ID" value="VEN73053.1"/>
    <property type="molecule type" value="Genomic_DNA"/>
</dbReference>
<dbReference type="GO" id="GO:0006401">
    <property type="term" value="P:RNA catabolic process"/>
    <property type="evidence" value="ECO:0007669"/>
    <property type="project" value="InterPro"/>
</dbReference>
<gene>
    <name evidence="7" type="ORF">EPICR_110020</name>
</gene>
<keyword evidence="3" id="KW-0540">Nuclease</keyword>
<comment type="similarity">
    <text evidence="1">Belongs to the YoeB family.</text>
</comment>
<dbReference type="Pfam" id="PF06769">
    <property type="entry name" value="YoeB_toxin"/>
    <property type="match status" value="1"/>
</dbReference>
<dbReference type="NCBIfam" id="TIGR02116">
    <property type="entry name" value="toxin_Txe_YoeB"/>
    <property type="match status" value="1"/>
</dbReference>
<sequence length="88" mass="10466">MVKWRIVLSRAAAKDGKKLRDAGLQFRAETLLKILKDNPFQTPPSYEKLVGNLKGFYSRRINIKHRLVYSVDQKQRVVHILRMWTHYE</sequence>
<accession>A0A484HCQ2</accession>
<evidence type="ECO:0000256" key="1">
    <source>
        <dbReference type="ARBA" id="ARBA00008172"/>
    </source>
</evidence>
<dbReference type="PANTHER" id="PTHR38039">
    <property type="entry name" value="TOXIN YOEB"/>
    <property type="match status" value="1"/>
</dbReference>
<proteinExistence type="inferred from homology"/>
<keyword evidence="4" id="KW-0255">Endonuclease</keyword>
<name>A0A484HCQ2_9BACT</name>
<reference evidence="7" key="1">
    <citation type="submission" date="2019-01" db="EMBL/GenBank/DDBJ databases">
        <authorList>
            <consortium name="Genoscope - CEA"/>
            <person name="William W."/>
        </authorList>
    </citation>
    <scope>NUCLEOTIDE SEQUENCE</scope>
    <source>
        <strain evidence="7">CR-1</strain>
    </source>
</reference>
<keyword evidence="5" id="KW-0378">Hydrolase</keyword>
<organism evidence="7">
    <name type="scientific">uncultured Desulfobacteraceae bacterium</name>
    <dbReference type="NCBI Taxonomy" id="218296"/>
    <lineage>
        <taxon>Bacteria</taxon>
        <taxon>Pseudomonadati</taxon>
        <taxon>Thermodesulfobacteriota</taxon>
        <taxon>Desulfobacteria</taxon>
        <taxon>Desulfobacterales</taxon>
        <taxon>Desulfobacteraceae</taxon>
        <taxon>environmental samples</taxon>
    </lineage>
</organism>
<dbReference type="GO" id="GO:0045892">
    <property type="term" value="P:negative regulation of DNA-templated transcription"/>
    <property type="evidence" value="ECO:0007669"/>
    <property type="project" value="TreeGrafter"/>
</dbReference>
<dbReference type="SUPFAM" id="SSF143011">
    <property type="entry name" value="RelE-like"/>
    <property type="match status" value="1"/>
</dbReference>
<dbReference type="AlphaFoldDB" id="A0A484HCQ2"/>
<protein>
    <recommendedName>
        <fullName evidence="6">Putative mRNA interferase YoeB</fullName>
    </recommendedName>
</protein>
<dbReference type="Gene3D" id="3.30.2310.20">
    <property type="entry name" value="RelE-like"/>
    <property type="match status" value="1"/>
</dbReference>
<evidence type="ECO:0000256" key="2">
    <source>
        <dbReference type="ARBA" id="ARBA00022649"/>
    </source>
</evidence>
<evidence type="ECO:0000256" key="4">
    <source>
        <dbReference type="ARBA" id="ARBA00022759"/>
    </source>
</evidence>
<dbReference type="InterPro" id="IPR035093">
    <property type="entry name" value="RelE/ParE_toxin_dom_sf"/>
</dbReference>
<evidence type="ECO:0000313" key="7">
    <source>
        <dbReference type="EMBL" id="VEN73053.1"/>
    </source>
</evidence>
<dbReference type="GO" id="GO:0016787">
    <property type="term" value="F:hydrolase activity"/>
    <property type="evidence" value="ECO:0007669"/>
    <property type="project" value="UniProtKB-KW"/>
</dbReference>
<dbReference type="InterPro" id="IPR009614">
    <property type="entry name" value="YoeB_toxin"/>
</dbReference>